<dbReference type="AlphaFoldDB" id="A0A0A9AD86"/>
<protein>
    <submittedName>
        <fullName evidence="1">Uncharacterized protein</fullName>
    </submittedName>
</protein>
<dbReference type="EMBL" id="GBRH01248834">
    <property type="protein sequence ID" value="JAD49061.1"/>
    <property type="molecule type" value="Transcribed_RNA"/>
</dbReference>
<proteinExistence type="predicted"/>
<organism evidence="1">
    <name type="scientific">Arundo donax</name>
    <name type="common">Giant reed</name>
    <name type="synonym">Donax arundinaceus</name>
    <dbReference type="NCBI Taxonomy" id="35708"/>
    <lineage>
        <taxon>Eukaryota</taxon>
        <taxon>Viridiplantae</taxon>
        <taxon>Streptophyta</taxon>
        <taxon>Embryophyta</taxon>
        <taxon>Tracheophyta</taxon>
        <taxon>Spermatophyta</taxon>
        <taxon>Magnoliopsida</taxon>
        <taxon>Liliopsida</taxon>
        <taxon>Poales</taxon>
        <taxon>Poaceae</taxon>
        <taxon>PACMAD clade</taxon>
        <taxon>Arundinoideae</taxon>
        <taxon>Arundineae</taxon>
        <taxon>Arundo</taxon>
    </lineage>
</organism>
<reference evidence="1" key="2">
    <citation type="journal article" date="2015" name="Data Brief">
        <title>Shoot transcriptome of the giant reed, Arundo donax.</title>
        <authorList>
            <person name="Barrero R.A."/>
            <person name="Guerrero F.D."/>
            <person name="Moolhuijzen P."/>
            <person name="Goolsby J.A."/>
            <person name="Tidwell J."/>
            <person name="Bellgard S.E."/>
            <person name="Bellgard M.I."/>
        </authorList>
    </citation>
    <scope>NUCLEOTIDE SEQUENCE</scope>
    <source>
        <tissue evidence="1">Shoot tissue taken approximately 20 cm above the soil surface</tissue>
    </source>
</reference>
<accession>A0A0A9AD86</accession>
<reference evidence="1" key="1">
    <citation type="submission" date="2014-09" db="EMBL/GenBank/DDBJ databases">
        <authorList>
            <person name="Magalhaes I.L.F."/>
            <person name="Oliveira U."/>
            <person name="Santos F.R."/>
            <person name="Vidigal T.H.D.A."/>
            <person name="Brescovit A.D."/>
            <person name="Santos A.J."/>
        </authorList>
    </citation>
    <scope>NUCLEOTIDE SEQUENCE</scope>
    <source>
        <tissue evidence="1">Shoot tissue taken approximately 20 cm above the soil surface</tissue>
    </source>
</reference>
<name>A0A0A9AD86_ARUDO</name>
<sequence length="27" mass="3311">MSWNITWEKDFELPTPSKKLSWFVLIN</sequence>
<evidence type="ECO:0000313" key="1">
    <source>
        <dbReference type="EMBL" id="JAD49061.1"/>
    </source>
</evidence>